<dbReference type="FunCoup" id="B3MCS5">
    <property type="interactions" value="168"/>
</dbReference>
<keyword evidence="2" id="KW-0238">DNA-binding</keyword>
<dbReference type="HOGENOM" id="CLU_1220832_0_0_1"/>
<dbReference type="PANTHER" id="PTHR19303:SF73">
    <property type="entry name" value="PROTEIN PDC2"/>
    <property type="match status" value="1"/>
</dbReference>
<dbReference type="GO" id="GO:0003677">
    <property type="term" value="F:DNA binding"/>
    <property type="evidence" value="ECO:0007669"/>
    <property type="project" value="UniProtKB-KW"/>
</dbReference>
<dbReference type="SUPFAM" id="SSF46689">
    <property type="entry name" value="Homeodomain-like"/>
    <property type="match status" value="2"/>
</dbReference>
<feature type="domain" description="HTH CENPB-type" evidence="4">
    <location>
        <begin position="70"/>
        <end position="141"/>
    </location>
</feature>
<dbReference type="SMR" id="B3MCS5"/>
<dbReference type="AlphaFoldDB" id="B3MCS5"/>
<dbReference type="STRING" id="7217.B3MCS5"/>
<dbReference type="OMA" id="GWLQKWR"/>
<evidence type="ECO:0000256" key="2">
    <source>
        <dbReference type="ARBA" id="ARBA00023125"/>
    </source>
</evidence>
<dbReference type="InterPro" id="IPR006600">
    <property type="entry name" value="HTH_CenpB_DNA-bd_dom"/>
</dbReference>
<dbReference type="SMART" id="SM00674">
    <property type="entry name" value="CENPB"/>
    <property type="match status" value="1"/>
</dbReference>
<gene>
    <name evidence="5" type="primary">Dana\GF13390</name>
    <name evidence="5" type="synonym">dana_GLEANR_13405</name>
    <name evidence="5" type="ORF">GF13390</name>
</gene>
<dbReference type="Proteomes" id="UP000007801">
    <property type="component" value="Unassembled WGS sequence"/>
</dbReference>
<reference evidence="5 6" key="1">
    <citation type="journal article" date="2007" name="Nature">
        <title>Evolution of genes and genomes on the Drosophila phylogeny.</title>
        <authorList>
            <consortium name="Drosophila 12 Genomes Consortium"/>
            <person name="Clark A.G."/>
            <person name="Eisen M.B."/>
            <person name="Smith D.R."/>
            <person name="Bergman C.M."/>
            <person name="Oliver B."/>
            <person name="Markow T.A."/>
            <person name="Kaufman T.C."/>
            <person name="Kellis M."/>
            <person name="Gelbart W."/>
            <person name="Iyer V.N."/>
            <person name="Pollard D.A."/>
            <person name="Sackton T.B."/>
            <person name="Larracuente A.M."/>
            <person name="Singh N.D."/>
            <person name="Abad J.P."/>
            <person name="Abt D.N."/>
            <person name="Adryan B."/>
            <person name="Aguade M."/>
            <person name="Akashi H."/>
            <person name="Anderson W.W."/>
            <person name="Aquadro C.F."/>
            <person name="Ardell D.H."/>
            <person name="Arguello R."/>
            <person name="Artieri C.G."/>
            <person name="Barbash D.A."/>
            <person name="Barker D."/>
            <person name="Barsanti P."/>
            <person name="Batterham P."/>
            <person name="Batzoglou S."/>
            <person name="Begun D."/>
            <person name="Bhutkar A."/>
            <person name="Blanco E."/>
            <person name="Bosak S.A."/>
            <person name="Bradley R.K."/>
            <person name="Brand A.D."/>
            <person name="Brent M.R."/>
            <person name="Brooks A.N."/>
            <person name="Brown R.H."/>
            <person name="Butlin R.K."/>
            <person name="Caggese C."/>
            <person name="Calvi B.R."/>
            <person name="Bernardo de Carvalho A."/>
            <person name="Caspi A."/>
            <person name="Castrezana S."/>
            <person name="Celniker S.E."/>
            <person name="Chang J.L."/>
            <person name="Chapple C."/>
            <person name="Chatterji S."/>
            <person name="Chinwalla A."/>
            <person name="Civetta A."/>
            <person name="Clifton S.W."/>
            <person name="Comeron J.M."/>
            <person name="Costello J.C."/>
            <person name="Coyne J.A."/>
            <person name="Daub J."/>
            <person name="David R.G."/>
            <person name="Delcher A.L."/>
            <person name="Delehaunty K."/>
            <person name="Do C.B."/>
            <person name="Ebling H."/>
            <person name="Edwards K."/>
            <person name="Eickbush T."/>
            <person name="Evans J.D."/>
            <person name="Filipski A."/>
            <person name="Findeiss S."/>
            <person name="Freyhult E."/>
            <person name="Fulton L."/>
            <person name="Fulton R."/>
            <person name="Garcia A.C."/>
            <person name="Gardiner A."/>
            <person name="Garfield D.A."/>
            <person name="Garvin B.E."/>
            <person name="Gibson G."/>
            <person name="Gilbert D."/>
            <person name="Gnerre S."/>
            <person name="Godfrey J."/>
            <person name="Good R."/>
            <person name="Gotea V."/>
            <person name="Gravely B."/>
            <person name="Greenberg A.J."/>
            <person name="Griffiths-Jones S."/>
            <person name="Gross S."/>
            <person name="Guigo R."/>
            <person name="Gustafson E.A."/>
            <person name="Haerty W."/>
            <person name="Hahn M.W."/>
            <person name="Halligan D.L."/>
            <person name="Halpern A.L."/>
            <person name="Halter G.M."/>
            <person name="Han M.V."/>
            <person name="Heger A."/>
            <person name="Hillier L."/>
            <person name="Hinrichs A.S."/>
            <person name="Holmes I."/>
            <person name="Hoskins R.A."/>
            <person name="Hubisz M.J."/>
            <person name="Hultmark D."/>
            <person name="Huntley M.A."/>
            <person name="Jaffe D.B."/>
            <person name="Jagadeeshan S."/>
            <person name="Jeck W.R."/>
            <person name="Johnson J."/>
            <person name="Jones C.D."/>
            <person name="Jordan W.C."/>
            <person name="Karpen G.H."/>
            <person name="Kataoka E."/>
            <person name="Keightley P.D."/>
            <person name="Kheradpour P."/>
            <person name="Kirkness E.F."/>
            <person name="Koerich L.B."/>
            <person name="Kristiansen K."/>
            <person name="Kudrna D."/>
            <person name="Kulathinal R.J."/>
            <person name="Kumar S."/>
            <person name="Kwok R."/>
            <person name="Lander E."/>
            <person name="Langley C.H."/>
            <person name="Lapoint R."/>
            <person name="Lazzaro B.P."/>
            <person name="Lee S.J."/>
            <person name="Levesque L."/>
            <person name="Li R."/>
            <person name="Lin C.F."/>
            <person name="Lin M.F."/>
            <person name="Lindblad-Toh K."/>
            <person name="Llopart A."/>
            <person name="Long M."/>
            <person name="Low L."/>
            <person name="Lozovsky E."/>
            <person name="Lu J."/>
            <person name="Luo M."/>
            <person name="Machado C.A."/>
            <person name="Makalowski W."/>
            <person name="Marzo M."/>
            <person name="Matsuda M."/>
            <person name="Matzkin L."/>
            <person name="McAllister B."/>
            <person name="McBride C.S."/>
            <person name="McKernan B."/>
            <person name="McKernan K."/>
            <person name="Mendez-Lago M."/>
            <person name="Minx P."/>
            <person name="Mollenhauer M.U."/>
            <person name="Montooth K."/>
            <person name="Mount S.M."/>
            <person name="Mu X."/>
            <person name="Myers E."/>
            <person name="Negre B."/>
            <person name="Newfeld S."/>
            <person name="Nielsen R."/>
            <person name="Noor M.A."/>
            <person name="O'Grady P."/>
            <person name="Pachter L."/>
            <person name="Papaceit M."/>
            <person name="Parisi M.J."/>
            <person name="Parisi M."/>
            <person name="Parts L."/>
            <person name="Pedersen J.S."/>
            <person name="Pesole G."/>
            <person name="Phillippy A.M."/>
            <person name="Ponting C.P."/>
            <person name="Pop M."/>
            <person name="Porcelli D."/>
            <person name="Powell J.R."/>
            <person name="Prohaska S."/>
            <person name="Pruitt K."/>
            <person name="Puig M."/>
            <person name="Quesneville H."/>
            <person name="Ram K.R."/>
            <person name="Rand D."/>
            <person name="Rasmussen M.D."/>
            <person name="Reed L.K."/>
            <person name="Reenan R."/>
            <person name="Reily A."/>
            <person name="Remington K.A."/>
            <person name="Rieger T.T."/>
            <person name="Ritchie M.G."/>
            <person name="Robin C."/>
            <person name="Rogers Y.H."/>
            <person name="Rohde C."/>
            <person name="Rozas J."/>
            <person name="Rubenfield M.J."/>
            <person name="Ruiz A."/>
            <person name="Russo S."/>
            <person name="Salzberg S.L."/>
            <person name="Sanchez-Gracia A."/>
            <person name="Saranga D.J."/>
            <person name="Sato H."/>
            <person name="Schaeffer S.W."/>
            <person name="Schatz M.C."/>
            <person name="Schlenke T."/>
            <person name="Schwartz R."/>
            <person name="Segarra C."/>
            <person name="Singh R.S."/>
            <person name="Sirot L."/>
            <person name="Sirota M."/>
            <person name="Sisneros N.B."/>
            <person name="Smith C.D."/>
            <person name="Smith T.F."/>
            <person name="Spieth J."/>
            <person name="Stage D.E."/>
            <person name="Stark A."/>
            <person name="Stephan W."/>
            <person name="Strausberg R.L."/>
            <person name="Strempel S."/>
            <person name="Sturgill D."/>
            <person name="Sutton G."/>
            <person name="Sutton G.G."/>
            <person name="Tao W."/>
            <person name="Teichmann S."/>
            <person name="Tobari Y.N."/>
            <person name="Tomimura Y."/>
            <person name="Tsolas J.M."/>
            <person name="Valente V.L."/>
            <person name="Venter E."/>
            <person name="Venter J.C."/>
            <person name="Vicario S."/>
            <person name="Vieira F.G."/>
            <person name="Vilella A.J."/>
            <person name="Villasante A."/>
            <person name="Walenz B."/>
            <person name="Wang J."/>
            <person name="Wasserman M."/>
            <person name="Watts T."/>
            <person name="Wilson D."/>
            <person name="Wilson R.K."/>
            <person name="Wing R.A."/>
            <person name="Wolfner M.F."/>
            <person name="Wong A."/>
            <person name="Wong G.K."/>
            <person name="Wu C.I."/>
            <person name="Wu G."/>
            <person name="Yamamoto D."/>
            <person name="Yang H.P."/>
            <person name="Yang S.P."/>
            <person name="Yorke J.A."/>
            <person name="Yoshida K."/>
            <person name="Zdobnov E."/>
            <person name="Zhang P."/>
            <person name="Zhang Y."/>
            <person name="Zimin A.V."/>
            <person name="Baldwin J."/>
            <person name="Abdouelleil A."/>
            <person name="Abdulkadir J."/>
            <person name="Abebe A."/>
            <person name="Abera B."/>
            <person name="Abreu J."/>
            <person name="Acer S.C."/>
            <person name="Aftuck L."/>
            <person name="Alexander A."/>
            <person name="An P."/>
            <person name="Anderson E."/>
            <person name="Anderson S."/>
            <person name="Arachi H."/>
            <person name="Azer M."/>
            <person name="Bachantsang P."/>
            <person name="Barry A."/>
            <person name="Bayul T."/>
            <person name="Berlin A."/>
            <person name="Bessette D."/>
            <person name="Bloom T."/>
            <person name="Blye J."/>
            <person name="Boguslavskiy L."/>
            <person name="Bonnet C."/>
            <person name="Boukhgalter B."/>
            <person name="Bourzgui I."/>
            <person name="Brown A."/>
            <person name="Cahill P."/>
            <person name="Channer S."/>
            <person name="Cheshatsang Y."/>
            <person name="Chuda L."/>
            <person name="Citroen M."/>
            <person name="Collymore A."/>
            <person name="Cooke P."/>
            <person name="Costello M."/>
            <person name="D'Aco K."/>
            <person name="Daza R."/>
            <person name="De Haan G."/>
            <person name="DeGray S."/>
            <person name="DeMaso C."/>
            <person name="Dhargay N."/>
            <person name="Dooley K."/>
            <person name="Dooley E."/>
            <person name="Doricent M."/>
            <person name="Dorje P."/>
            <person name="Dorjee K."/>
            <person name="Dupes A."/>
            <person name="Elong R."/>
            <person name="Falk J."/>
            <person name="Farina A."/>
            <person name="Faro S."/>
            <person name="Ferguson D."/>
            <person name="Fisher S."/>
            <person name="Foley C.D."/>
            <person name="Franke A."/>
            <person name="Friedrich D."/>
            <person name="Gadbois L."/>
            <person name="Gearin G."/>
            <person name="Gearin C.R."/>
            <person name="Giannoukos G."/>
            <person name="Goode T."/>
            <person name="Graham J."/>
            <person name="Grandbois E."/>
            <person name="Grewal S."/>
            <person name="Gyaltsen K."/>
            <person name="Hafez N."/>
            <person name="Hagos B."/>
            <person name="Hall J."/>
            <person name="Henson C."/>
            <person name="Hollinger A."/>
            <person name="Honan T."/>
            <person name="Huard M.D."/>
            <person name="Hughes L."/>
            <person name="Hurhula B."/>
            <person name="Husby M.E."/>
            <person name="Kamat A."/>
            <person name="Kanga B."/>
            <person name="Kashin S."/>
            <person name="Khazanovich D."/>
            <person name="Kisner P."/>
            <person name="Lance K."/>
            <person name="Lara M."/>
            <person name="Lee W."/>
            <person name="Lennon N."/>
            <person name="Letendre F."/>
            <person name="LeVine R."/>
            <person name="Lipovsky A."/>
            <person name="Liu X."/>
            <person name="Liu J."/>
            <person name="Liu S."/>
            <person name="Lokyitsang T."/>
            <person name="Lokyitsang Y."/>
            <person name="Lubonja R."/>
            <person name="Lui A."/>
            <person name="MacDonald P."/>
            <person name="Magnisalis V."/>
            <person name="Maru K."/>
            <person name="Matthews C."/>
            <person name="McCusker W."/>
            <person name="McDonough S."/>
            <person name="Mehta T."/>
            <person name="Meldrim J."/>
            <person name="Meneus L."/>
            <person name="Mihai O."/>
            <person name="Mihalev A."/>
            <person name="Mihova T."/>
            <person name="Mittelman R."/>
            <person name="Mlenga V."/>
            <person name="Montmayeur A."/>
            <person name="Mulrain L."/>
            <person name="Navidi A."/>
            <person name="Naylor J."/>
            <person name="Negash T."/>
            <person name="Nguyen T."/>
            <person name="Nguyen N."/>
            <person name="Nicol R."/>
            <person name="Norbu C."/>
            <person name="Norbu N."/>
            <person name="Novod N."/>
            <person name="O'Neill B."/>
            <person name="Osman S."/>
            <person name="Markiewicz E."/>
            <person name="Oyono O.L."/>
            <person name="Patti C."/>
            <person name="Phunkhang P."/>
            <person name="Pierre F."/>
            <person name="Priest M."/>
            <person name="Raghuraman S."/>
            <person name="Rege F."/>
            <person name="Reyes R."/>
            <person name="Rise C."/>
            <person name="Rogov P."/>
            <person name="Ross K."/>
            <person name="Ryan E."/>
            <person name="Settipalli S."/>
            <person name="Shea T."/>
            <person name="Sherpa N."/>
            <person name="Shi L."/>
            <person name="Shih D."/>
            <person name="Sparrow T."/>
            <person name="Spaulding J."/>
            <person name="Stalker J."/>
            <person name="Stange-Thomann N."/>
            <person name="Stavropoulos S."/>
            <person name="Stone C."/>
            <person name="Strader C."/>
            <person name="Tesfaye S."/>
            <person name="Thomson T."/>
            <person name="Thoulutsang Y."/>
            <person name="Thoulutsang D."/>
            <person name="Topham K."/>
            <person name="Topping I."/>
            <person name="Tsamla T."/>
            <person name="Vassiliev H."/>
            <person name="Vo A."/>
            <person name="Wangchuk T."/>
            <person name="Wangdi T."/>
            <person name="Weiand M."/>
            <person name="Wilkinson J."/>
            <person name="Wilson A."/>
            <person name="Yadav S."/>
            <person name="Young G."/>
            <person name="Yu Q."/>
            <person name="Zembek L."/>
            <person name="Zhong D."/>
            <person name="Zimmer A."/>
            <person name="Zwirko Z."/>
            <person name="Jaffe D.B."/>
            <person name="Alvarez P."/>
            <person name="Brockman W."/>
            <person name="Butler J."/>
            <person name="Chin C."/>
            <person name="Gnerre S."/>
            <person name="Grabherr M."/>
            <person name="Kleber M."/>
            <person name="Mauceli E."/>
            <person name="MacCallum I."/>
        </authorList>
    </citation>
    <scope>NUCLEOTIDE SEQUENCE [LARGE SCALE GENOMIC DNA]</scope>
    <source>
        <strain evidence="6">Tucson 14024-0371.13</strain>
    </source>
</reference>
<dbReference type="GeneID" id="6496232"/>
<dbReference type="eggNOG" id="KOG3105">
    <property type="taxonomic scope" value="Eukaryota"/>
</dbReference>
<sequence length="222" mass="25889">MPPHRAVGPRILLTVEQKIELIEAQEREQLSVRELAKRYNIGKTQASKIIQNKEEIRLELKSGKMHRTQKRRNPLSQQGSHIDELCFEWFTMTRSDGMPLNGEIVREKARELAEQAGYSGFTASAGWLQKWQKRHNISYNPMDDSLVMQPFEAVLVKSEPILPDDDCSASSVIRPIFTIDEAMMQLSRLKEFAKDDYISYQQLHSLENQWSWKWNNMKKEVP</sequence>
<keyword evidence="6" id="KW-1185">Reference proteome</keyword>
<evidence type="ECO:0000313" key="6">
    <source>
        <dbReference type="Proteomes" id="UP000007801"/>
    </source>
</evidence>
<evidence type="ECO:0000313" key="5">
    <source>
        <dbReference type="EMBL" id="EDV37327.1"/>
    </source>
</evidence>
<dbReference type="Pfam" id="PF03221">
    <property type="entry name" value="HTH_Tnp_Tc5"/>
    <property type="match status" value="1"/>
</dbReference>
<dbReference type="InterPro" id="IPR007889">
    <property type="entry name" value="HTH_Psq"/>
</dbReference>
<dbReference type="KEGG" id="dan:6496232"/>
<dbReference type="PROSITE" id="PS51253">
    <property type="entry name" value="HTH_CENPB"/>
    <property type="match status" value="1"/>
</dbReference>
<evidence type="ECO:0000259" key="4">
    <source>
        <dbReference type="PROSITE" id="PS51253"/>
    </source>
</evidence>
<dbReference type="PhylomeDB" id="B3MCS5"/>
<accession>B3MCS5</accession>
<dbReference type="InterPro" id="IPR050863">
    <property type="entry name" value="CenT-Element_Derived"/>
</dbReference>
<dbReference type="OrthoDB" id="9909311at2759"/>
<dbReference type="InterPro" id="IPR009057">
    <property type="entry name" value="Homeodomain-like_sf"/>
</dbReference>
<protein>
    <recommendedName>
        <fullName evidence="4">HTH CENPB-type domain-containing protein</fullName>
    </recommendedName>
</protein>
<dbReference type="GO" id="GO:0005634">
    <property type="term" value="C:nucleus"/>
    <property type="evidence" value="ECO:0007669"/>
    <property type="project" value="UniProtKB-SubCell"/>
</dbReference>
<comment type="subcellular location">
    <subcellularLocation>
        <location evidence="1">Nucleus</location>
    </subcellularLocation>
</comment>
<keyword evidence="3" id="KW-0539">Nucleus</keyword>
<dbReference type="EMBL" id="CH902619">
    <property type="protein sequence ID" value="EDV37327.1"/>
    <property type="molecule type" value="Genomic_DNA"/>
</dbReference>
<proteinExistence type="predicted"/>
<dbReference type="Gene3D" id="1.10.10.60">
    <property type="entry name" value="Homeodomain-like"/>
    <property type="match status" value="2"/>
</dbReference>
<evidence type="ECO:0000256" key="3">
    <source>
        <dbReference type="ARBA" id="ARBA00023242"/>
    </source>
</evidence>
<dbReference type="InParanoid" id="B3MCS5"/>
<dbReference type="PANTHER" id="PTHR19303">
    <property type="entry name" value="TRANSPOSON"/>
    <property type="match status" value="1"/>
</dbReference>
<organism evidence="5 6">
    <name type="scientific">Drosophila ananassae</name>
    <name type="common">Fruit fly</name>
    <dbReference type="NCBI Taxonomy" id="7217"/>
    <lineage>
        <taxon>Eukaryota</taxon>
        <taxon>Metazoa</taxon>
        <taxon>Ecdysozoa</taxon>
        <taxon>Arthropoda</taxon>
        <taxon>Hexapoda</taxon>
        <taxon>Insecta</taxon>
        <taxon>Pterygota</taxon>
        <taxon>Neoptera</taxon>
        <taxon>Endopterygota</taxon>
        <taxon>Diptera</taxon>
        <taxon>Brachycera</taxon>
        <taxon>Muscomorpha</taxon>
        <taxon>Ephydroidea</taxon>
        <taxon>Drosophilidae</taxon>
        <taxon>Drosophila</taxon>
        <taxon>Sophophora</taxon>
    </lineage>
</organism>
<name>B3MCS5_DROAN</name>
<evidence type="ECO:0000256" key="1">
    <source>
        <dbReference type="ARBA" id="ARBA00004123"/>
    </source>
</evidence>
<dbReference type="Pfam" id="PF04218">
    <property type="entry name" value="CENP-B_N"/>
    <property type="match status" value="1"/>
</dbReference>